<name>A0A6A6U5Y5_9PEZI</name>
<dbReference type="AlphaFoldDB" id="A0A6A6U5Y5"/>
<reference evidence="1" key="1">
    <citation type="journal article" date="2020" name="Stud. Mycol.">
        <title>101 Dothideomycetes genomes: a test case for predicting lifestyles and emergence of pathogens.</title>
        <authorList>
            <person name="Haridas S."/>
            <person name="Albert R."/>
            <person name="Binder M."/>
            <person name="Bloem J."/>
            <person name="Labutti K."/>
            <person name="Salamov A."/>
            <person name="Andreopoulos B."/>
            <person name="Baker S."/>
            <person name="Barry K."/>
            <person name="Bills G."/>
            <person name="Bluhm B."/>
            <person name="Cannon C."/>
            <person name="Castanera R."/>
            <person name="Culley D."/>
            <person name="Daum C."/>
            <person name="Ezra D."/>
            <person name="Gonzalez J."/>
            <person name="Henrissat B."/>
            <person name="Kuo A."/>
            <person name="Liang C."/>
            <person name="Lipzen A."/>
            <person name="Lutzoni F."/>
            <person name="Magnuson J."/>
            <person name="Mondo S."/>
            <person name="Nolan M."/>
            <person name="Ohm R."/>
            <person name="Pangilinan J."/>
            <person name="Park H.-J."/>
            <person name="Ramirez L."/>
            <person name="Alfaro M."/>
            <person name="Sun H."/>
            <person name="Tritt A."/>
            <person name="Yoshinaga Y."/>
            <person name="Zwiers L.-H."/>
            <person name="Turgeon B."/>
            <person name="Goodwin S."/>
            <person name="Spatafora J."/>
            <person name="Crous P."/>
            <person name="Grigoriev I."/>
        </authorList>
    </citation>
    <scope>NUCLEOTIDE SEQUENCE</scope>
    <source>
        <strain evidence="1">CBS 115976</strain>
    </source>
</reference>
<keyword evidence="2" id="KW-1185">Reference proteome</keyword>
<accession>A0A6A6U5Y5</accession>
<gene>
    <name evidence="1" type="ORF">BT63DRAFT_426998</name>
</gene>
<evidence type="ECO:0000313" key="1">
    <source>
        <dbReference type="EMBL" id="KAF2666548.1"/>
    </source>
</evidence>
<dbReference type="EMBL" id="MU004238">
    <property type="protein sequence ID" value="KAF2666548.1"/>
    <property type="molecule type" value="Genomic_DNA"/>
</dbReference>
<sequence length="72" mass="8144">MNYRDKPAELVVALDFEYLRGEPDGYLNAQGIMFSAARCNEMSFTAPHKQSTVRSDKWIVPADMVLINARGH</sequence>
<evidence type="ECO:0000313" key="2">
    <source>
        <dbReference type="Proteomes" id="UP000799302"/>
    </source>
</evidence>
<protein>
    <submittedName>
        <fullName evidence="1">Uncharacterized protein</fullName>
    </submittedName>
</protein>
<dbReference type="Proteomes" id="UP000799302">
    <property type="component" value="Unassembled WGS sequence"/>
</dbReference>
<proteinExistence type="predicted"/>
<organism evidence="1 2">
    <name type="scientific">Microthyrium microscopicum</name>
    <dbReference type="NCBI Taxonomy" id="703497"/>
    <lineage>
        <taxon>Eukaryota</taxon>
        <taxon>Fungi</taxon>
        <taxon>Dikarya</taxon>
        <taxon>Ascomycota</taxon>
        <taxon>Pezizomycotina</taxon>
        <taxon>Dothideomycetes</taxon>
        <taxon>Dothideomycetes incertae sedis</taxon>
        <taxon>Microthyriales</taxon>
        <taxon>Microthyriaceae</taxon>
        <taxon>Microthyrium</taxon>
    </lineage>
</organism>